<proteinExistence type="predicted"/>
<evidence type="ECO:0000313" key="4">
    <source>
        <dbReference type="Proteomes" id="UP000621516"/>
    </source>
</evidence>
<name>A0A8J6PYU1_9FLAO</name>
<keyword evidence="1" id="KW-0472">Membrane</keyword>
<sequence length="401" mass="47364">MKKVLPFILIIVILIITASVMLSVRTTKMVDWEESFNEKSNKPYGVSILYKELPNLFKDKKIRTVYHQPASYLSVNSEDDNGKHMAKGTFMIIGNSDYLLDDSIDELMRFVSEGNTLFISDYVYPQKIHDTLQIDIDYIANEKDSISYLSFENRKLKSTKIDRNEGDNYFSGFDSINCKILGYSKIDYKHVNFIEVPFGNGHVFLHTEPKIFTNYNLLKEERYQYVEDVLSYLPDADLYFDSYTKIQKNYYGEVEKTSNLSWFLEQTAFRWAWYTALIFTLLFMIFNAKRRQRVIKIIKPLQNTTVAFVKTVSNLYFETQDHKNLIDKKITYFLDKVRSDYNINTDSLDDEFVTKLASKSGKKKEDIKPLIKYINWLRTKSEFFEENLIKLNRHIEAFYNN</sequence>
<keyword evidence="1" id="KW-1133">Transmembrane helix</keyword>
<dbReference type="Pfam" id="PF14258">
    <property type="entry name" value="DUF4350"/>
    <property type="match status" value="1"/>
</dbReference>
<dbReference type="AlphaFoldDB" id="A0A8J6PYU1"/>
<evidence type="ECO:0000313" key="3">
    <source>
        <dbReference type="EMBL" id="MBD0825218.1"/>
    </source>
</evidence>
<protein>
    <submittedName>
        <fullName evidence="3">DUF4350 domain-containing protein</fullName>
    </submittedName>
</protein>
<dbReference type="EMBL" id="JACVXD010000011">
    <property type="protein sequence ID" value="MBD0825218.1"/>
    <property type="molecule type" value="Genomic_DNA"/>
</dbReference>
<evidence type="ECO:0000259" key="2">
    <source>
        <dbReference type="Pfam" id="PF14258"/>
    </source>
</evidence>
<keyword evidence="1" id="KW-0812">Transmembrane</keyword>
<evidence type="ECO:0000256" key="1">
    <source>
        <dbReference type="SAM" id="Phobius"/>
    </source>
</evidence>
<feature type="domain" description="DUF4350" evidence="2">
    <location>
        <begin position="86"/>
        <end position="228"/>
    </location>
</feature>
<dbReference type="InterPro" id="IPR025646">
    <property type="entry name" value="DUF4350"/>
</dbReference>
<accession>A0A8J6PYU1</accession>
<reference evidence="3 4" key="1">
    <citation type="journal article" date="2018" name="J. Microbiol.">
        <title>Aestuariibaculum marinum sp. nov., a marine bacterium isolated from seawater in South Korea.</title>
        <authorList>
            <person name="Choi J."/>
            <person name="Lee D."/>
            <person name="Jang J.H."/>
            <person name="Cha S."/>
            <person name="Seo T."/>
        </authorList>
    </citation>
    <scope>NUCLEOTIDE SEQUENCE [LARGE SCALE GENOMIC DNA]</scope>
    <source>
        <strain evidence="3 4">IP7</strain>
    </source>
</reference>
<gene>
    <name evidence="3" type="ORF">ICJ85_14450</name>
</gene>
<dbReference type="Proteomes" id="UP000621516">
    <property type="component" value="Unassembled WGS sequence"/>
</dbReference>
<keyword evidence="4" id="KW-1185">Reference proteome</keyword>
<organism evidence="3 4">
    <name type="scientific">Aestuariibaculum marinum</name>
    <dbReference type="NCBI Taxonomy" id="2683592"/>
    <lineage>
        <taxon>Bacteria</taxon>
        <taxon>Pseudomonadati</taxon>
        <taxon>Bacteroidota</taxon>
        <taxon>Flavobacteriia</taxon>
        <taxon>Flavobacteriales</taxon>
        <taxon>Flavobacteriaceae</taxon>
    </lineage>
</organism>
<feature type="transmembrane region" description="Helical" evidence="1">
    <location>
        <begin position="271"/>
        <end position="288"/>
    </location>
</feature>
<comment type="caution">
    <text evidence="3">The sequence shown here is derived from an EMBL/GenBank/DDBJ whole genome shotgun (WGS) entry which is preliminary data.</text>
</comment>
<dbReference type="RefSeq" id="WP_188224510.1">
    <property type="nucleotide sequence ID" value="NZ_JACVXD010000011.1"/>
</dbReference>